<name>A0A9K3P9M2_9STRA</name>
<feature type="compositionally biased region" description="Polar residues" evidence="1">
    <location>
        <begin position="582"/>
        <end position="601"/>
    </location>
</feature>
<proteinExistence type="predicted"/>
<reference evidence="2" key="2">
    <citation type="submission" date="2021-04" db="EMBL/GenBank/DDBJ databases">
        <authorList>
            <person name="Podell S."/>
        </authorList>
    </citation>
    <scope>NUCLEOTIDE SEQUENCE</scope>
    <source>
        <strain evidence="2">Hildebrandi</strain>
    </source>
</reference>
<feature type="region of interest" description="Disordered" evidence="1">
    <location>
        <begin position="470"/>
        <end position="502"/>
    </location>
</feature>
<evidence type="ECO:0000313" key="4">
    <source>
        <dbReference type="Proteomes" id="UP000693970"/>
    </source>
</evidence>
<organism evidence="2 4">
    <name type="scientific">Nitzschia inconspicua</name>
    <dbReference type="NCBI Taxonomy" id="303405"/>
    <lineage>
        <taxon>Eukaryota</taxon>
        <taxon>Sar</taxon>
        <taxon>Stramenopiles</taxon>
        <taxon>Ochrophyta</taxon>
        <taxon>Bacillariophyta</taxon>
        <taxon>Bacillariophyceae</taxon>
        <taxon>Bacillariophycidae</taxon>
        <taxon>Bacillariales</taxon>
        <taxon>Bacillariaceae</taxon>
        <taxon>Nitzschia</taxon>
    </lineage>
</organism>
<feature type="region of interest" description="Disordered" evidence="1">
    <location>
        <begin position="567"/>
        <end position="601"/>
    </location>
</feature>
<comment type="caution">
    <text evidence="2">The sequence shown here is derived from an EMBL/GenBank/DDBJ whole genome shotgun (WGS) entry which is preliminary data.</text>
</comment>
<dbReference type="EMBL" id="JAGRRH010000008">
    <property type="protein sequence ID" value="KAG7365653.1"/>
    <property type="molecule type" value="Genomic_DNA"/>
</dbReference>
<sequence>MDYCSKDMHWYQRRTDRMVIPTALLFVWFCVRLCLDSSSIARLATTTITITAISDTSSVLTKTTTSTHSFYPVQSISNHPYETVEDYLKQEVIPPDQIKRIFPVDNYRHDNRQQQEQQQNISCIPTESIRLTLHKTQRDNNNNNNIQLQLTIVSLDRYGNIKTTGGDEYSVGLYSTSAGKSKSERATATALTNDLKNGHYELTQFIQTTPDTPNIPLVASPHVIIRIYLQYTCGMSAMDIPTKDSWNTGGHLAKRFDFDLNYLDNVLLPVVPYSTFLQQKHSAAAPSFSWNDFDRILLFGDSLMQHIAWAMQDRPDLVVTTSLQISPWILKKRAKQPKTQPQVKQSQTTIMPKQIHKHNHMTTVTTFKKRKKRSTVGGDGGKEGSKKVHRHDRRRLNAVTTGTNNTQRRRLPHFFYPENVFAPLNMKTLTTRWIPEFLRYYDAKSTENIMNATSATTVTSNDLQVARKQIEEEVEEETNRQNNTDDDNASTTNKDDESNDYNPSWAIVVGSSAWDLLEPESYHEVGHLDAIRRFLHFLRDEFIPQQESTCNNVTIIWKSPTAMHVHRTYREDEKKQKKQGNDKTGSSLPRNTPSGTNITNNNVELEERIRYMSTSRTFELYRLQKQLITTEFPDVMWMDWYWPSALAADWTFPGDGRHYVTAWNQQMMLQWTEQDHDRMDM</sequence>
<dbReference type="AlphaFoldDB" id="A0A9K3P9M2"/>
<dbReference type="Proteomes" id="UP000693970">
    <property type="component" value="Unassembled WGS sequence"/>
</dbReference>
<keyword evidence="4" id="KW-1185">Reference proteome</keyword>
<reference evidence="2" key="1">
    <citation type="journal article" date="2021" name="Sci. Rep.">
        <title>Diploid genomic architecture of Nitzschia inconspicua, an elite biomass production diatom.</title>
        <authorList>
            <person name="Oliver A."/>
            <person name="Podell S."/>
            <person name="Pinowska A."/>
            <person name="Traller J.C."/>
            <person name="Smith S.R."/>
            <person name="McClure R."/>
            <person name="Beliaev A."/>
            <person name="Bohutskyi P."/>
            <person name="Hill E.A."/>
            <person name="Rabines A."/>
            <person name="Zheng H."/>
            <person name="Allen L.Z."/>
            <person name="Kuo A."/>
            <person name="Grigoriev I.V."/>
            <person name="Allen A.E."/>
            <person name="Hazlebeck D."/>
            <person name="Allen E.E."/>
        </authorList>
    </citation>
    <scope>NUCLEOTIDE SEQUENCE</scope>
    <source>
        <strain evidence="2">Hildebrandi</strain>
    </source>
</reference>
<evidence type="ECO:0000256" key="1">
    <source>
        <dbReference type="SAM" id="MobiDB-lite"/>
    </source>
</evidence>
<feature type="compositionally biased region" description="Basic and acidic residues" evidence="1">
    <location>
        <begin position="568"/>
        <end position="581"/>
    </location>
</feature>
<gene>
    <name evidence="3" type="ORF">IV203_025094</name>
    <name evidence="2" type="ORF">IV203_025161</name>
</gene>
<evidence type="ECO:0000313" key="3">
    <source>
        <dbReference type="EMBL" id="KAG7365653.1"/>
    </source>
</evidence>
<evidence type="ECO:0000313" key="2">
    <source>
        <dbReference type="EMBL" id="KAG7339568.1"/>
    </source>
</evidence>
<dbReference type="EMBL" id="JAGRRH010000032">
    <property type="protein sequence ID" value="KAG7339568.1"/>
    <property type="molecule type" value="Genomic_DNA"/>
</dbReference>
<protein>
    <submittedName>
        <fullName evidence="2">Uncharacterized protein</fullName>
    </submittedName>
</protein>
<feature type="region of interest" description="Disordered" evidence="1">
    <location>
        <begin position="368"/>
        <end position="392"/>
    </location>
</feature>
<accession>A0A9K3P9M2</accession>